<feature type="compositionally biased region" description="Basic and acidic residues" evidence="2">
    <location>
        <begin position="161"/>
        <end position="178"/>
    </location>
</feature>
<sequence length="633" mass="71486">MARDLFFGDSALRRKYESTTKKQKEQKRRAKASSTAIANPMYTRQGGNPRNVQQSQFIGDKNKEGQEHQLNDFSSRLQAAQSMVHDGNGVGRTGRALPSHAPIESPVDGGRGGGRTRHVLPSRSPIESPVLQRSRAGGISCAVHPMESPLNNDFLLTPRISPREHRTGVHRNLEKEYNGLHSPMRSQGRRSVPPPAENEIQQRSNQLHNNRTQASLQPSHRSTQKVIQSSTSHQSQHNALRSSSSQQSRRSQQRNNLHDSPAENHNFSQPNRSRSASNSPVANNEEVGYSLQDGRTQRTTRKKTTNLAVAKRGKEKKIARVIQNVRDHFILVPDDEVAVKVIKDVMRNAYKAYRHKLRLAYIKAGGDGFAGSDGHLEALAHPPEDFPNKRDWAHMCEHFTTDAFKKNSERGRLAAAAKQLNGINHSNGNKSFTSIEYELLQAGEPCDPVTFFRRTHDPEKKINAKCKEMSEKMKAMKEAADRGETNDTPEEIFNKVRNAGCSGKRRRKAHPTNYSLYQKKEEEMAELKVRMASLEQENKRLKKETGPNATKKWLNEYLVKNGMPAMELSSEDEAEDDDVHGSQIHEHRDAFEGSDMEAEEEDVDAFADGQEEDDEENPDRELEEDDEEKYVEV</sequence>
<name>A0A4Y7L6R1_PAPSO</name>
<accession>A0A4Y7L6R1</accession>
<dbReference type="Proteomes" id="UP000316621">
    <property type="component" value="Chromosome 10"/>
</dbReference>
<dbReference type="Gramene" id="RZC80332">
    <property type="protein sequence ID" value="RZC80332"/>
    <property type="gene ID" value="C5167_042908"/>
</dbReference>
<feature type="compositionally biased region" description="Polar residues" evidence="2">
    <location>
        <begin position="45"/>
        <end position="54"/>
    </location>
</feature>
<feature type="compositionally biased region" description="Polar residues" evidence="2">
    <location>
        <begin position="199"/>
        <end position="240"/>
    </location>
</feature>
<feature type="region of interest" description="Disordered" evidence="2">
    <location>
        <begin position="159"/>
        <end position="308"/>
    </location>
</feature>
<evidence type="ECO:0000256" key="2">
    <source>
        <dbReference type="SAM" id="MobiDB-lite"/>
    </source>
</evidence>
<feature type="coiled-coil region" evidence="1">
    <location>
        <begin position="459"/>
        <end position="486"/>
    </location>
</feature>
<evidence type="ECO:0000313" key="3">
    <source>
        <dbReference type="EMBL" id="RZC80332.1"/>
    </source>
</evidence>
<evidence type="ECO:0000313" key="4">
    <source>
        <dbReference type="Proteomes" id="UP000316621"/>
    </source>
</evidence>
<feature type="compositionally biased region" description="Polar residues" evidence="2">
    <location>
        <begin position="263"/>
        <end position="282"/>
    </location>
</feature>
<organism evidence="3 4">
    <name type="scientific">Papaver somniferum</name>
    <name type="common">Opium poppy</name>
    <dbReference type="NCBI Taxonomy" id="3469"/>
    <lineage>
        <taxon>Eukaryota</taxon>
        <taxon>Viridiplantae</taxon>
        <taxon>Streptophyta</taxon>
        <taxon>Embryophyta</taxon>
        <taxon>Tracheophyta</taxon>
        <taxon>Spermatophyta</taxon>
        <taxon>Magnoliopsida</taxon>
        <taxon>Ranunculales</taxon>
        <taxon>Papaveraceae</taxon>
        <taxon>Papaveroideae</taxon>
        <taxon>Papaver</taxon>
    </lineage>
</organism>
<feature type="coiled-coil region" evidence="1">
    <location>
        <begin position="517"/>
        <end position="544"/>
    </location>
</feature>
<feature type="region of interest" description="Disordered" evidence="2">
    <location>
        <begin position="16"/>
        <end position="54"/>
    </location>
</feature>
<evidence type="ECO:0000256" key="1">
    <source>
        <dbReference type="SAM" id="Coils"/>
    </source>
</evidence>
<feature type="compositionally biased region" description="Low complexity" evidence="2">
    <location>
        <begin position="241"/>
        <end position="254"/>
    </location>
</feature>
<dbReference type="AlphaFoldDB" id="A0A4Y7L6R1"/>
<dbReference type="EMBL" id="CM010724">
    <property type="protein sequence ID" value="RZC80332.1"/>
    <property type="molecule type" value="Genomic_DNA"/>
</dbReference>
<keyword evidence="4" id="KW-1185">Reference proteome</keyword>
<dbReference type="InterPro" id="IPR004252">
    <property type="entry name" value="Probable_transposase_24"/>
</dbReference>
<gene>
    <name evidence="3" type="ORF">C5167_042908</name>
</gene>
<keyword evidence="1" id="KW-0175">Coiled coil</keyword>
<feature type="compositionally biased region" description="Acidic residues" evidence="2">
    <location>
        <begin position="569"/>
        <end position="578"/>
    </location>
</feature>
<protein>
    <submittedName>
        <fullName evidence="3">Uncharacterized protein</fullName>
    </submittedName>
</protein>
<feature type="compositionally biased region" description="Basic and acidic residues" evidence="2">
    <location>
        <begin position="579"/>
        <end position="591"/>
    </location>
</feature>
<reference evidence="3 4" key="1">
    <citation type="journal article" date="2018" name="Science">
        <title>The opium poppy genome and morphinan production.</title>
        <authorList>
            <person name="Guo L."/>
            <person name="Winzer T."/>
            <person name="Yang X."/>
            <person name="Li Y."/>
            <person name="Ning Z."/>
            <person name="He Z."/>
            <person name="Teodor R."/>
            <person name="Lu Y."/>
            <person name="Bowser T.A."/>
            <person name="Graham I.A."/>
            <person name="Ye K."/>
        </authorList>
    </citation>
    <scope>NUCLEOTIDE SEQUENCE [LARGE SCALE GENOMIC DNA]</scope>
    <source>
        <strain evidence="4">cv. HN1</strain>
        <tissue evidence="3">Leaves</tissue>
    </source>
</reference>
<feature type="region of interest" description="Disordered" evidence="2">
    <location>
        <begin position="567"/>
        <end position="633"/>
    </location>
</feature>
<proteinExistence type="predicted"/>
<feature type="compositionally biased region" description="Acidic residues" evidence="2">
    <location>
        <begin position="592"/>
        <end position="633"/>
    </location>
</feature>
<dbReference type="Pfam" id="PF03004">
    <property type="entry name" value="Transposase_24"/>
    <property type="match status" value="1"/>
</dbReference>
<feature type="region of interest" description="Disordered" evidence="2">
    <location>
        <begin position="90"/>
        <end position="133"/>
    </location>
</feature>